<proteinExistence type="predicted"/>
<comment type="caution">
    <text evidence="1">The sequence shown here is derived from an EMBL/GenBank/DDBJ whole genome shotgun (WGS) entry which is preliminary data.</text>
</comment>
<reference evidence="1" key="1">
    <citation type="journal article" date="2014" name="Front. Microbiol.">
        <title>High frequency of phylogenetically diverse reductive dehalogenase-homologous genes in deep subseafloor sedimentary metagenomes.</title>
        <authorList>
            <person name="Kawai M."/>
            <person name="Futagami T."/>
            <person name="Toyoda A."/>
            <person name="Takaki Y."/>
            <person name="Nishi S."/>
            <person name="Hori S."/>
            <person name="Arai W."/>
            <person name="Tsubouchi T."/>
            <person name="Morono Y."/>
            <person name="Uchiyama I."/>
            <person name="Ito T."/>
            <person name="Fujiyama A."/>
            <person name="Inagaki F."/>
            <person name="Takami H."/>
        </authorList>
    </citation>
    <scope>NUCLEOTIDE SEQUENCE</scope>
    <source>
        <strain evidence="1">Expedition CK06-06</strain>
    </source>
</reference>
<feature type="non-terminal residue" evidence="1">
    <location>
        <position position="133"/>
    </location>
</feature>
<protein>
    <submittedName>
        <fullName evidence="1">Uncharacterized protein</fullName>
    </submittedName>
</protein>
<dbReference type="AlphaFoldDB" id="X1LAV0"/>
<gene>
    <name evidence="1" type="ORF">S06H3_06174</name>
</gene>
<sequence>MNKRIVSMALAIILALIPCLSVLAVDDSTVTITVATNKDIDITLQDKEGEPLTNWDIGDVEPNIEYVTDPYATWCTITNNGNCVVDIYIKGKDATGVYTWTLSGDNTIAVQKYALLYHIAGDKADSYTPLTEV</sequence>
<organism evidence="1">
    <name type="scientific">marine sediment metagenome</name>
    <dbReference type="NCBI Taxonomy" id="412755"/>
    <lineage>
        <taxon>unclassified sequences</taxon>
        <taxon>metagenomes</taxon>
        <taxon>ecological metagenomes</taxon>
    </lineage>
</organism>
<dbReference type="EMBL" id="BARV01002372">
    <property type="protein sequence ID" value="GAH91273.1"/>
    <property type="molecule type" value="Genomic_DNA"/>
</dbReference>
<evidence type="ECO:0000313" key="1">
    <source>
        <dbReference type="EMBL" id="GAH91273.1"/>
    </source>
</evidence>
<accession>X1LAV0</accession>
<name>X1LAV0_9ZZZZ</name>